<name>A0A9P6UZK7_9FUNG</name>
<dbReference type="AlphaFoldDB" id="A0A9P6UZK7"/>
<dbReference type="EMBL" id="JAAAIP010000040">
    <property type="protein sequence ID" value="KAG0328164.1"/>
    <property type="molecule type" value="Genomic_DNA"/>
</dbReference>
<keyword evidence="2" id="KW-1185">Reference proteome</keyword>
<comment type="caution">
    <text evidence="1">The sequence shown here is derived from an EMBL/GenBank/DDBJ whole genome shotgun (WGS) entry which is preliminary data.</text>
</comment>
<proteinExistence type="predicted"/>
<accession>A0A9P6UZK7</accession>
<dbReference type="Proteomes" id="UP000738325">
    <property type="component" value="Unassembled WGS sequence"/>
</dbReference>
<protein>
    <submittedName>
        <fullName evidence="1">Uncharacterized protein</fullName>
    </submittedName>
</protein>
<evidence type="ECO:0000313" key="1">
    <source>
        <dbReference type="EMBL" id="KAG0328164.1"/>
    </source>
</evidence>
<organism evidence="1 2">
    <name type="scientific">Dissophora globulifera</name>
    <dbReference type="NCBI Taxonomy" id="979702"/>
    <lineage>
        <taxon>Eukaryota</taxon>
        <taxon>Fungi</taxon>
        <taxon>Fungi incertae sedis</taxon>
        <taxon>Mucoromycota</taxon>
        <taxon>Mortierellomycotina</taxon>
        <taxon>Mortierellomycetes</taxon>
        <taxon>Mortierellales</taxon>
        <taxon>Mortierellaceae</taxon>
        <taxon>Dissophora</taxon>
    </lineage>
</organism>
<evidence type="ECO:0000313" key="2">
    <source>
        <dbReference type="Proteomes" id="UP000738325"/>
    </source>
</evidence>
<dbReference type="OrthoDB" id="2444920at2759"/>
<gene>
    <name evidence="1" type="ORF">BGZ99_006034</name>
</gene>
<reference evidence="1" key="1">
    <citation type="journal article" date="2020" name="Fungal Divers.">
        <title>Resolving the Mortierellaceae phylogeny through synthesis of multi-gene phylogenetics and phylogenomics.</title>
        <authorList>
            <person name="Vandepol N."/>
            <person name="Liber J."/>
            <person name="Desiro A."/>
            <person name="Na H."/>
            <person name="Kennedy M."/>
            <person name="Barry K."/>
            <person name="Grigoriev I.V."/>
            <person name="Miller A.N."/>
            <person name="O'Donnell K."/>
            <person name="Stajich J.E."/>
            <person name="Bonito G."/>
        </authorList>
    </citation>
    <scope>NUCLEOTIDE SEQUENCE</scope>
    <source>
        <strain evidence="1">REB-010B</strain>
    </source>
</reference>
<sequence>MEFKKPGTTKRELAIQNRKNVRLARCIQGAHAVLGVTDSSALIVNVAAFVGTIYQVRPLNEIAVAREAAGATVSLPQTRTTQVAFLEDPLSCYDVERHFSFGVPGTIGIRSKGASRATDQIRFQDSVILTLTKKRVKILTIVEIEDPDELSTP</sequence>